<dbReference type="AlphaFoldDB" id="A0A164TDR8"/>
<name>A0A164TDR8_9AGAM</name>
<reference evidence="12 13" key="1">
    <citation type="journal article" date="2016" name="Mol. Biol. Evol.">
        <title>Comparative Genomics of Early-Diverging Mushroom-Forming Fungi Provides Insights into the Origins of Lignocellulose Decay Capabilities.</title>
        <authorList>
            <person name="Nagy L.G."/>
            <person name="Riley R."/>
            <person name="Tritt A."/>
            <person name="Adam C."/>
            <person name="Daum C."/>
            <person name="Floudas D."/>
            <person name="Sun H."/>
            <person name="Yadav J.S."/>
            <person name="Pangilinan J."/>
            <person name="Larsson K.H."/>
            <person name="Matsuura K."/>
            <person name="Barry K."/>
            <person name="Labutti K."/>
            <person name="Kuo R."/>
            <person name="Ohm R.A."/>
            <person name="Bhattacharya S.S."/>
            <person name="Shirouzu T."/>
            <person name="Yoshinaga Y."/>
            <person name="Martin F.M."/>
            <person name="Grigoriev I.V."/>
            <person name="Hibbett D.S."/>
        </authorList>
    </citation>
    <scope>NUCLEOTIDE SEQUENCE [LARGE SCALE GENOMIC DNA]</scope>
    <source>
        <strain evidence="12 13">HHB9708</strain>
    </source>
</reference>
<dbReference type="OrthoDB" id="10251727at2759"/>
<evidence type="ECO:0000256" key="1">
    <source>
        <dbReference type="ARBA" id="ARBA00004604"/>
    </source>
</evidence>
<feature type="compositionally biased region" description="Basic and acidic residues" evidence="11">
    <location>
        <begin position="377"/>
        <end position="392"/>
    </location>
</feature>
<comment type="similarity">
    <text evidence="9">Belongs to the universal ribosomal protein uL1 family. Highly divergent.</text>
</comment>
<keyword evidence="3" id="KW-0597">Phosphoprotein</keyword>
<dbReference type="GO" id="GO:0005840">
    <property type="term" value="C:ribosome"/>
    <property type="evidence" value="ECO:0007669"/>
    <property type="project" value="UniProtKB-KW"/>
</dbReference>
<evidence type="ECO:0000256" key="11">
    <source>
        <dbReference type="SAM" id="MobiDB-lite"/>
    </source>
</evidence>
<dbReference type="Proteomes" id="UP000076722">
    <property type="component" value="Unassembled WGS sequence"/>
</dbReference>
<comment type="function">
    <text evidence="8">Regulates cellular senescence through inhibition of PTEN translation. Acts as a pro-apoptotic regulator in response to DNA damage.</text>
</comment>
<comment type="subcellular location">
    <subcellularLocation>
        <location evidence="1">Nucleus</location>
        <location evidence="1">Nucleolus</location>
    </subcellularLocation>
</comment>
<evidence type="ECO:0000256" key="7">
    <source>
        <dbReference type="ARBA" id="ARBA00023242"/>
    </source>
</evidence>
<keyword evidence="4" id="KW-0832">Ubl conjugation</keyword>
<keyword evidence="5" id="KW-0007">Acetylation</keyword>
<evidence type="ECO:0000256" key="9">
    <source>
        <dbReference type="ARBA" id="ARBA00061550"/>
    </source>
</evidence>
<feature type="region of interest" description="Disordered" evidence="11">
    <location>
        <begin position="261"/>
        <end position="514"/>
    </location>
</feature>
<dbReference type="SUPFAM" id="SSF56808">
    <property type="entry name" value="Ribosomal protein L1"/>
    <property type="match status" value="1"/>
</dbReference>
<organism evidence="12 13">
    <name type="scientific">Sistotremastrum niveocremeum HHB9708</name>
    <dbReference type="NCBI Taxonomy" id="1314777"/>
    <lineage>
        <taxon>Eukaryota</taxon>
        <taxon>Fungi</taxon>
        <taxon>Dikarya</taxon>
        <taxon>Basidiomycota</taxon>
        <taxon>Agaricomycotina</taxon>
        <taxon>Agaricomycetes</taxon>
        <taxon>Sistotremastrales</taxon>
        <taxon>Sistotremastraceae</taxon>
        <taxon>Sertulicium</taxon>
        <taxon>Sertulicium niveocremeum</taxon>
    </lineage>
</organism>
<keyword evidence="12" id="KW-0689">Ribosomal protein</keyword>
<evidence type="ECO:0000256" key="6">
    <source>
        <dbReference type="ARBA" id="ARBA00023054"/>
    </source>
</evidence>
<dbReference type="Gene3D" id="3.40.50.790">
    <property type="match status" value="1"/>
</dbReference>
<gene>
    <name evidence="12" type="ORF">SISNIDRAFT_467130</name>
</gene>
<keyword evidence="7" id="KW-0539">Nucleus</keyword>
<dbReference type="InterPro" id="IPR023674">
    <property type="entry name" value="Ribosomal_uL1-like"/>
</dbReference>
<proteinExistence type="inferred from homology"/>
<dbReference type="GO" id="GO:0005730">
    <property type="term" value="C:nucleolus"/>
    <property type="evidence" value="ECO:0007669"/>
    <property type="project" value="UniProtKB-SubCell"/>
</dbReference>
<keyword evidence="2" id="KW-1017">Isopeptide bond</keyword>
<keyword evidence="12" id="KW-0687">Ribonucleoprotein</keyword>
<dbReference type="EMBL" id="KV419411">
    <property type="protein sequence ID" value="KZS92288.1"/>
    <property type="molecule type" value="Genomic_DNA"/>
</dbReference>
<protein>
    <recommendedName>
        <fullName evidence="10">Ribosomal L1 domain-containing protein 1</fullName>
    </recommendedName>
</protein>
<evidence type="ECO:0000256" key="3">
    <source>
        <dbReference type="ARBA" id="ARBA00022553"/>
    </source>
</evidence>
<evidence type="ECO:0000256" key="5">
    <source>
        <dbReference type="ARBA" id="ARBA00022990"/>
    </source>
</evidence>
<dbReference type="InterPro" id="IPR028364">
    <property type="entry name" value="Ribosomal_uL1/biogenesis"/>
</dbReference>
<keyword evidence="13" id="KW-1185">Reference proteome</keyword>
<evidence type="ECO:0000256" key="4">
    <source>
        <dbReference type="ARBA" id="ARBA00022843"/>
    </source>
</evidence>
<dbReference type="CDD" id="cd00403">
    <property type="entry name" value="Ribosomal_L1"/>
    <property type="match status" value="1"/>
</dbReference>
<feature type="compositionally biased region" description="Low complexity" evidence="11">
    <location>
        <begin position="332"/>
        <end position="359"/>
    </location>
</feature>
<feature type="compositionally biased region" description="Acidic residues" evidence="11">
    <location>
        <begin position="261"/>
        <end position="289"/>
    </location>
</feature>
<dbReference type="STRING" id="1314777.A0A164TDR8"/>
<sequence length="514" mass="55098">MGSDTLIDDHVSQKQTKLAAVALHKHALSKQAQRESTELLPGKEEYVWLVVAVKKVHPEKKLKPFRIPVRHPIVDPRTSPVCLITKDPQREYKDLLEAQKISFISRVVGVTKLKGKFKPFEARRLLAKENGLFLADERVVPLLPKLLGKIFFDAKKQPIPVDLTKKDLKAELESAIESTYMHQNQGTCTSIKIGNLSHTPAQTLANLTTALPEVAKRIRGGWDNIQSLSIKTSSSISLPIWSCELGAGPGGRWDGLSVGAVEEEEDEEWGGIGGDDDKDGDEDSEESEPIPEPVKKVEKKVEKSNDKKRRVEETEAPSTKKAKLSDAESKKSTPAKTSTPAPAPSTPTSKPNSSKKGPSVSVTSAPTSKAAPVEPASEPKKAKSKGKAKEVDATAPAPPPPTPATPLAAASAKPKSKKSVEETPTKAPVSSSSEKPKSSGAKAQDAKASEPKKTDAPLLKSALKNSSKGKAFTAEDLRAKQSQSGIEKKKVKIAKEKGGVGKPGKSKASILGRK</sequence>
<accession>A0A164TDR8</accession>
<evidence type="ECO:0000256" key="8">
    <source>
        <dbReference type="ARBA" id="ARBA00054167"/>
    </source>
</evidence>
<dbReference type="Pfam" id="PF00687">
    <property type="entry name" value="Ribosomal_L1"/>
    <property type="match status" value="1"/>
</dbReference>
<evidence type="ECO:0000313" key="12">
    <source>
        <dbReference type="EMBL" id="KZS92288.1"/>
    </source>
</evidence>
<evidence type="ECO:0000256" key="2">
    <source>
        <dbReference type="ARBA" id="ARBA00022499"/>
    </source>
</evidence>
<feature type="compositionally biased region" description="Basic and acidic residues" evidence="11">
    <location>
        <begin position="444"/>
        <end position="455"/>
    </location>
</feature>
<keyword evidence="6" id="KW-0175">Coiled coil</keyword>
<evidence type="ECO:0000313" key="13">
    <source>
        <dbReference type="Proteomes" id="UP000076722"/>
    </source>
</evidence>
<dbReference type="InterPro" id="IPR016095">
    <property type="entry name" value="Ribosomal_uL1_3-a/b-sand"/>
</dbReference>
<feature type="compositionally biased region" description="Basic and acidic residues" evidence="11">
    <location>
        <begin position="293"/>
        <end position="313"/>
    </location>
</feature>
<evidence type="ECO:0000256" key="10">
    <source>
        <dbReference type="ARBA" id="ARBA00070787"/>
    </source>
</evidence>
<feature type="compositionally biased region" description="Low complexity" evidence="11">
    <location>
        <begin position="426"/>
        <end position="443"/>
    </location>
</feature>
<dbReference type="FunFam" id="3.40.50.790:FF:000004">
    <property type="entry name" value="Ribosomal L1 domain-containing 1-like 1"/>
    <property type="match status" value="1"/>
</dbReference>